<reference evidence="2 3" key="1">
    <citation type="submission" date="2024-02" db="EMBL/GenBank/DDBJ databases">
        <authorList>
            <person name="Chen Y."/>
            <person name="Shah S."/>
            <person name="Dougan E. K."/>
            <person name="Thang M."/>
            <person name="Chan C."/>
        </authorList>
    </citation>
    <scope>NUCLEOTIDE SEQUENCE [LARGE SCALE GENOMIC DNA]</scope>
</reference>
<evidence type="ECO:0000313" key="3">
    <source>
        <dbReference type="Proteomes" id="UP001642464"/>
    </source>
</evidence>
<feature type="compositionally biased region" description="Low complexity" evidence="1">
    <location>
        <begin position="30"/>
        <end position="43"/>
    </location>
</feature>
<sequence>MASRSSTSMAVGAMGAAVLGSSSLQAFLTPAASPSAPTAPSAPVLRGASRRTEGRSALNSTVVSAGLATAAVAMARRRSVARAAEEKPFAGGLIGGESAFAGQ</sequence>
<accession>A0ABP0SCK4</accession>
<dbReference type="Proteomes" id="UP001642464">
    <property type="component" value="Unassembled WGS sequence"/>
</dbReference>
<protein>
    <submittedName>
        <fullName evidence="2">Light-harvesting complex I LH38 protein</fullName>
    </submittedName>
</protein>
<feature type="region of interest" description="Disordered" evidence="1">
    <location>
        <begin position="30"/>
        <end position="58"/>
    </location>
</feature>
<organism evidence="2 3">
    <name type="scientific">Durusdinium trenchii</name>
    <dbReference type="NCBI Taxonomy" id="1381693"/>
    <lineage>
        <taxon>Eukaryota</taxon>
        <taxon>Sar</taxon>
        <taxon>Alveolata</taxon>
        <taxon>Dinophyceae</taxon>
        <taxon>Suessiales</taxon>
        <taxon>Symbiodiniaceae</taxon>
        <taxon>Durusdinium</taxon>
    </lineage>
</organism>
<keyword evidence="3" id="KW-1185">Reference proteome</keyword>
<feature type="non-terminal residue" evidence="2">
    <location>
        <position position="103"/>
    </location>
</feature>
<gene>
    <name evidence="2" type="ORF">SCF082_LOCUS51130</name>
</gene>
<evidence type="ECO:0000313" key="2">
    <source>
        <dbReference type="EMBL" id="CAK9110073.1"/>
    </source>
</evidence>
<proteinExistence type="predicted"/>
<name>A0ABP0SCK4_9DINO</name>
<comment type="caution">
    <text evidence="2">The sequence shown here is derived from an EMBL/GenBank/DDBJ whole genome shotgun (WGS) entry which is preliminary data.</text>
</comment>
<evidence type="ECO:0000256" key="1">
    <source>
        <dbReference type="SAM" id="MobiDB-lite"/>
    </source>
</evidence>
<dbReference type="EMBL" id="CAXAMM010043441">
    <property type="protein sequence ID" value="CAK9110073.1"/>
    <property type="molecule type" value="Genomic_DNA"/>
</dbReference>